<proteinExistence type="predicted"/>
<dbReference type="PROSITE" id="PS50995">
    <property type="entry name" value="HTH_MARR_2"/>
    <property type="match status" value="1"/>
</dbReference>
<evidence type="ECO:0000313" key="3">
    <source>
        <dbReference type="Proteomes" id="UP001156691"/>
    </source>
</evidence>
<comment type="caution">
    <text evidence="2">The sequence shown here is derived from an EMBL/GenBank/DDBJ whole genome shotgun (WGS) entry which is preliminary data.</text>
</comment>
<dbReference type="RefSeq" id="WP_284343581.1">
    <property type="nucleotide sequence ID" value="NZ_BSNS01000034.1"/>
</dbReference>
<dbReference type="PANTHER" id="PTHR33164:SF43">
    <property type="entry name" value="HTH-TYPE TRANSCRIPTIONAL REPRESSOR YETL"/>
    <property type="match status" value="1"/>
</dbReference>
<dbReference type="InterPro" id="IPR000835">
    <property type="entry name" value="HTH_MarR-typ"/>
</dbReference>
<dbReference type="EMBL" id="BSNS01000034">
    <property type="protein sequence ID" value="GLQ58189.1"/>
    <property type="molecule type" value="Genomic_DNA"/>
</dbReference>
<dbReference type="SMART" id="SM00347">
    <property type="entry name" value="HTH_MARR"/>
    <property type="match status" value="1"/>
</dbReference>
<evidence type="ECO:0000259" key="1">
    <source>
        <dbReference type="PROSITE" id="PS50995"/>
    </source>
</evidence>
<dbReference type="Gene3D" id="1.10.10.10">
    <property type="entry name" value="Winged helix-like DNA-binding domain superfamily/Winged helix DNA-binding domain"/>
    <property type="match status" value="1"/>
</dbReference>
<dbReference type="SUPFAM" id="SSF46785">
    <property type="entry name" value="Winged helix' DNA-binding domain"/>
    <property type="match status" value="1"/>
</dbReference>
<accession>A0ABQ5WEG8</accession>
<gene>
    <name evidence="2" type="ORF">GCM10010862_54480</name>
</gene>
<name>A0ABQ5WEG8_9HYPH</name>
<dbReference type="PANTHER" id="PTHR33164">
    <property type="entry name" value="TRANSCRIPTIONAL REGULATOR, MARR FAMILY"/>
    <property type="match status" value="1"/>
</dbReference>
<dbReference type="InterPro" id="IPR036388">
    <property type="entry name" value="WH-like_DNA-bd_sf"/>
</dbReference>
<evidence type="ECO:0000313" key="2">
    <source>
        <dbReference type="EMBL" id="GLQ58189.1"/>
    </source>
</evidence>
<dbReference type="InterPro" id="IPR039422">
    <property type="entry name" value="MarR/SlyA-like"/>
</dbReference>
<sequence length="150" mass="16374">MQAQALSATVAWLRLERAYAEYGNALRRAFGVTPLQLSILVILSERPALPLAALRKALVMHAATLGQAVDEMRRMELVTVRSNPEDRRARMVAMTDKGREVLENAPKAGPVRLRAETTDPARLDALTAALTDAVDLFGLAAWLPETADGR</sequence>
<organism evidence="2 3">
    <name type="scientific">Devosia nitrariae</name>
    <dbReference type="NCBI Taxonomy" id="2071872"/>
    <lineage>
        <taxon>Bacteria</taxon>
        <taxon>Pseudomonadati</taxon>
        <taxon>Pseudomonadota</taxon>
        <taxon>Alphaproteobacteria</taxon>
        <taxon>Hyphomicrobiales</taxon>
        <taxon>Devosiaceae</taxon>
        <taxon>Devosia</taxon>
    </lineage>
</organism>
<dbReference type="Proteomes" id="UP001156691">
    <property type="component" value="Unassembled WGS sequence"/>
</dbReference>
<reference evidence="3" key="1">
    <citation type="journal article" date="2019" name="Int. J. Syst. Evol. Microbiol.">
        <title>The Global Catalogue of Microorganisms (GCM) 10K type strain sequencing project: providing services to taxonomists for standard genome sequencing and annotation.</title>
        <authorList>
            <consortium name="The Broad Institute Genomics Platform"/>
            <consortium name="The Broad Institute Genome Sequencing Center for Infectious Disease"/>
            <person name="Wu L."/>
            <person name="Ma J."/>
        </authorList>
    </citation>
    <scope>NUCLEOTIDE SEQUENCE [LARGE SCALE GENOMIC DNA]</scope>
    <source>
        <strain evidence="3">NBRC 112416</strain>
    </source>
</reference>
<dbReference type="InterPro" id="IPR036390">
    <property type="entry name" value="WH_DNA-bd_sf"/>
</dbReference>
<keyword evidence="3" id="KW-1185">Reference proteome</keyword>
<feature type="domain" description="HTH marR-type" evidence="1">
    <location>
        <begin position="1"/>
        <end position="145"/>
    </location>
</feature>
<dbReference type="Pfam" id="PF01047">
    <property type="entry name" value="MarR"/>
    <property type="match status" value="1"/>
</dbReference>
<protein>
    <recommendedName>
        <fullName evidence="1">HTH marR-type domain-containing protein</fullName>
    </recommendedName>
</protein>